<evidence type="ECO:0000313" key="8">
    <source>
        <dbReference type="EMBL" id="RHC12646.1"/>
    </source>
</evidence>
<dbReference type="PANTHER" id="PTHR46098:SF1">
    <property type="entry name" value="TRNA (CYTOSINE(38)-C(5))-METHYLTRANSFERASE"/>
    <property type="match status" value="1"/>
</dbReference>
<dbReference type="Proteomes" id="UP000283513">
    <property type="component" value="Unassembled WGS sequence"/>
</dbReference>
<dbReference type="GO" id="GO:0009307">
    <property type="term" value="P:DNA restriction-modification system"/>
    <property type="evidence" value="ECO:0007669"/>
    <property type="project" value="UniProtKB-KW"/>
</dbReference>
<keyword evidence="4" id="KW-0680">Restriction system</keyword>
<dbReference type="InterPro" id="IPR050750">
    <property type="entry name" value="C5-MTase"/>
</dbReference>
<evidence type="ECO:0000313" key="10">
    <source>
        <dbReference type="Proteomes" id="UP000283513"/>
    </source>
</evidence>
<dbReference type="PRINTS" id="PR00105">
    <property type="entry name" value="C5METTRFRASE"/>
</dbReference>
<evidence type="ECO:0000256" key="5">
    <source>
        <dbReference type="PROSITE-ProRule" id="PRU01016"/>
    </source>
</evidence>
<comment type="similarity">
    <text evidence="5 6">Belongs to the class I-like SAM-binding methyltransferase superfamily. C5-methyltransferase family.</text>
</comment>
<evidence type="ECO:0000256" key="1">
    <source>
        <dbReference type="ARBA" id="ARBA00022603"/>
    </source>
</evidence>
<dbReference type="PROSITE" id="PS51679">
    <property type="entry name" value="SAM_MT_C5"/>
    <property type="match status" value="1"/>
</dbReference>
<dbReference type="GO" id="GO:0003886">
    <property type="term" value="F:DNA (cytosine-5-)-methyltransferase activity"/>
    <property type="evidence" value="ECO:0007669"/>
    <property type="project" value="UniProtKB-EC"/>
</dbReference>
<reference evidence="10 11" key="1">
    <citation type="submission" date="2018-08" db="EMBL/GenBank/DDBJ databases">
        <title>A genome reference for cultivated species of the human gut microbiota.</title>
        <authorList>
            <person name="Zou Y."/>
            <person name="Xue W."/>
            <person name="Luo G."/>
        </authorList>
    </citation>
    <scope>NUCLEOTIDE SEQUENCE [LARGE SCALE GENOMIC DNA]</scope>
    <source>
        <strain evidence="9 11">AF31-21AC</strain>
        <strain evidence="8 10">AM37-1AC</strain>
    </source>
</reference>
<comment type="caution">
    <text evidence="8">The sequence shown here is derived from an EMBL/GenBank/DDBJ whole genome shotgun (WGS) entry which is preliminary data.</text>
</comment>
<dbReference type="Gene3D" id="3.40.50.150">
    <property type="entry name" value="Vaccinia Virus protein VP39"/>
    <property type="match status" value="1"/>
</dbReference>
<evidence type="ECO:0000313" key="11">
    <source>
        <dbReference type="Proteomes" id="UP000283586"/>
    </source>
</evidence>
<protein>
    <recommendedName>
        <fullName evidence="7">Cytosine-specific methyltransferase</fullName>
        <ecNumber evidence="7">2.1.1.37</ecNumber>
    </recommendedName>
</protein>
<keyword evidence="3 5" id="KW-0949">S-adenosyl-L-methionine</keyword>
<dbReference type="RefSeq" id="WP_118489396.1">
    <property type="nucleotide sequence ID" value="NZ_QRQN01000032.1"/>
</dbReference>
<dbReference type="EMBL" id="QSHO01000026">
    <property type="protein sequence ID" value="RHC12646.1"/>
    <property type="molecule type" value="Genomic_DNA"/>
</dbReference>
<dbReference type="GO" id="GO:0032259">
    <property type="term" value="P:methylation"/>
    <property type="evidence" value="ECO:0007669"/>
    <property type="project" value="UniProtKB-KW"/>
</dbReference>
<evidence type="ECO:0000256" key="3">
    <source>
        <dbReference type="ARBA" id="ARBA00022691"/>
    </source>
</evidence>
<dbReference type="InterPro" id="IPR018117">
    <property type="entry name" value="C5_DNA_meth_AS"/>
</dbReference>
<evidence type="ECO:0000256" key="6">
    <source>
        <dbReference type="RuleBase" id="RU000416"/>
    </source>
</evidence>
<dbReference type="EMBL" id="QRQN01000032">
    <property type="protein sequence ID" value="RHN03662.1"/>
    <property type="molecule type" value="Genomic_DNA"/>
</dbReference>
<dbReference type="NCBIfam" id="TIGR00675">
    <property type="entry name" value="dcm"/>
    <property type="match status" value="1"/>
</dbReference>
<name>A0A413YUA8_9FIRM</name>
<feature type="active site" evidence="5">
    <location>
        <position position="74"/>
    </location>
</feature>
<evidence type="ECO:0000256" key="4">
    <source>
        <dbReference type="ARBA" id="ARBA00022747"/>
    </source>
</evidence>
<dbReference type="PROSITE" id="PS00094">
    <property type="entry name" value="C5_MTASE_1"/>
    <property type="match status" value="1"/>
</dbReference>
<sequence length="335" mass="37907">MIRYAEFCAGVGGFRLGIEQSDLDAIPVYANEINDSCELTYLENFKTRFNSKDLFDINIGSLPDFDMLCSGFPCQPFSQAGKEKGFDDPRGTVFFKLMEIIKVKKPSIVFLENVPNLLRHDKGKTFSVISSSLEKAGYHISKTILDSTYFGVPQSRPRIYIVALRKDTIGEKDILFTKQLTSKTPLRPYINSGDYSIPISERWEEYIDLYTNKKTADEMSFVLPKTRKTLERISENCDLEDCVFQIRSSGIRAYSLDDSFPTFAVSNSGGGAMIPVLSRERRHLNLTEMRRIMGFPEWYNLRSVSRTDAIKQLANAVCPPVIASICNDIKTAISI</sequence>
<evidence type="ECO:0000313" key="9">
    <source>
        <dbReference type="EMBL" id="RHN03662.1"/>
    </source>
</evidence>
<dbReference type="Gene3D" id="3.90.120.10">
    <property type="entry name" value="DNA Methylase, subunit A, domain 2"/>
    <property type="match status" value="1"/>
</dbReference>
<proteinExistence type="inferred from homology"/>
<gene>
    <name evidence="8" type="primary">dcm</name>
    <name evidence="8" type="ORF">DW856_18570</name>
    <name evidence="9" type="ORF">DWZ31_18005</name>
</gene>
<keyword evidence="2 5" id="KW-0808">Transferase</keyword>
<keyword evidence="1 5" id="KW-0489">Methyltransferase</keyword>
<dbReference type="SUPFAM" id="SSF53335">
    <property type="entry name" value="S-adenosyl-L-methionine-dependent methyltransferases"/>
    <property type="match status" value="1"/>
</dbReference>
<dbReference type="InterPro" id="IPR029063">
    <property type="entry name" value="SAM-dependent_MTases_sf"/>
</dbReference>
<dbReference type="EC" id="2.1.1.37" evidence="7"/>
<dbReference type="PANTHER" id="PTHR46098">
    <property type="entry name" value="TRNA (CYTOSINE(38)-C(5))-METHYLTRANSFERASE"/>
    <property type="match status" value="1"/>
</dbReference>
<comment type="catalytic activity">
    <reaction evidence="7">
        <text>a 2'-deoxycytidine in DNA + S-adenosyl-L-methionine = a 5-methyl-2'-deoxycytidine in DNA + S-adenosyl-L-homocysteine + H(+)</text>
        <dbReference type="Rhea" id="RHEA:13681"/>
        <dbReference type="Rhea" id="RHEA-COMP:11369"/>
        <dbReference type="Rhea" id="RHEA-COMP:11370"/>
        <dbReference type="ChEBI" id="CHEBI:15378"/>
        <dbReference type="ChEBI" id="CHEBI:57856"/>
        <dbReference type="ChEBI" id="CHEBI:59789"/>
        <dbReference type="ChEBI" id="CHEBI:85452"/>
        <dbReference type="ChEBI" id="CHEBI:85454"/>
        <dbReference type="EC" id="2.1.1.37"/>
    </reaction>
</comment>
<dbReference type="CDD" id="cd00315">
    <property type="entry name" value="Cyt_C5_DNA_methylase"/>
    <property type="match status" value="1"/>
</dbReference>
<dbReference type="InterPro" id="IPR001525">
    <property type="entry name" value="C5_MeTfrase"/>
</dbReference>
<accession>A0A413YUA8</accession>
<dbReference type="Pfam" id="PF00145">
    <property type="entry name" value="DNA_methylase"/>
    <property type="match status" value="1"/>
</dbReference>
<evidence type="ECO:0000256" key="2">
    <source>
        <dbReference type="ARBA" id="ARBA00022679"/>
    </source>
</evidence>
<organism evidence="8 10">
    <name type="scientific">Roseburia intestinalis</name>
    <dbReference type="NCBI Taxonomy" id="166486"/>
    <lineage>
        <taxon>Bacteria</taxon>
        <taxon>Bacillati</taxon>
        <taxon>Bacillota</taxon>
        <taxon>Clostridia</taxon>
        <taxon>Lachnospirales</taxon>
        <taxon>Lachnospiraceae</taxon>
        <taxon>Roseburia</taxon>
    </lineage>
</organism>
<dbReference type="AlphaFoldDB" id="A0A413YUA8"/>
<dbReference type="Proteomes" id="UP000283586">
    <property type="component" value="Unassembled WGS sequence"/>
</dbReference>
<evidence type="ECO:0000256" key="7">
    <source>
        <dbReference type="RuleBase" id="RU000417"/>
    </source>
</evidence>